<dbReference type="PANTHER" id="PTHR19328">
    <property type="entry name" value="HEDGEHOG-INTERACTING PROTEIN"/>
    <property type="match status" value="1"/>
</dbReference>
<feature type="domain" description="Glucose/Sorbosone dehydrogenase" evidence="1">
    <location>
        <begin position="35"/>
        <end position="351"/>
    </location>
</feature>
<evidence type="ECO:0000313" key="3">
    <source>
        <dbReference type="Proteomes" id="UP000481421"/>
    </source>
</evidence>
<protein>
    <submittedName>
        <fullName evidence="2">PQQ-dependent sugar dehydrogenase</fullName>
    </submittedName>
</protein>
<organism evidence="2 3">
    <name type="scientific">Pseudotabrizicola algicola</name>
    <dbReference type="NCBI Taxonomy" id="2709381"/>
    <lineage>
        <taxon>Bacteria</taxon>
        <taxon>Pseudomonadati</taxon>
        <taxon>Pseudomonadota</taxon>
        <taxon>Alphaproteobacteria</taxon>
        <taxon>Rhodobacterales</taxon>
        <taxon>Paracoccaceae</taxon>
        <taxon>Pseudotabrizicola</taxon>
    </lineage>
</organism>
<dbReference type="Gene3D" id="2.120.10.30">
    <property type="entry name" value="TolB, C-terminal domain"/>
    <property type="match status" value="1"/>
</dbReference>
<dbReference type="InterPro" id="IPR011041">
    <property type="entry name" value="Quinoprot_gluc/sorb_DH_b-prop"/>
</dbReference>
<dbReference type="PANTHER" id="PTHR19328:SF75">
    <property type="entry name" value="ALDOSE SUGAR DEHYDROGENASE YLII"/>
    <property type="match status" value="1"/>
</dbReference>
<dbReference type="Pfam" id="PF07995">
    <property type="entry name" value="GSDH"/>
    <property type="match status" value="1"/>
</dbReference>
<keyword evidence="3" id="KW-1185">Reference proteome</keyword>
<dbReference type="InterPro" id="IPR012938">
    <property type="entry name" value="Glc/Sorbosone_DH"/>
</dbReference>
<sequence length="365" mass="38548">MAGMAWGQGTGEGAAATTIETSAGPMEISRIADGFEEPWAIGLLPDGGILVTEREGRLLLLRGGERVDITGVPEVYAEGQGGLLDVMVPRDFEQSREVWLSYAAAVDGGAATAVGKGRLSEDGSALEGFEMLYVGEGLPGGRHFGSRIVEAQDGSVFVTTGDRGTGPDGMQAQDPETVEGSVIHLTREGATATAQENWRRGVYSIGHRNAQGAALGPDGTLWLVEHGAQGGDELNWVREGANYGWPVISYGVNYNGDTIGEGQAAEGMEQPAHYWDPSIAPSGMIVYSGALVPEWAGDVFTGSLNQSFLSRLDMETAAPTGFEEERIEAEETGRVRDVREAPDGSIWFLSVLEGAIFRLAPAEAG</sequence>
<evidence type="ECO:0000313" key="2">
    <source>
        <dbReference type="EMBL" id="NEX45155.1"/>
    </source>
</evidence>
<gene>
    <name evidence="2" type="ORF">G3572_02985</name>
</gene>
<dbReference type="InterPro" id="IPR011042">
    <property type="entry name" value="6-blade_b-propeller_TolB-like"/>
</dbReference>
<proteinExistence type="predicted"/>
<comment type="caution">
    <text evidence="2">The sequence shown here is derived from an EMBL/GenBank/DDBJ whole genome shotgun (WGS) entry which is preliminary data.</text>
</comment>
<accession>A0A6B3RLL8</accession>
<dbReference type="Proteomes" id="UP000481421">
    <property type="component" value="Unassembled WGS sequence"/>
</dbReference>
<evidence type="ECO:0000259" key="1">
    <source>
        <dbReference type="Pfam" id="PF07995"/>
    </source>
</evidence>
<dbReference type="EMBL" id="JAAIKE010000001">
    <property type="protein sequence ID" value="NEX45155.1"/>
    <property type="molecule type" value="Genomic_DNA"/>
</dbReference>
<name>A0A6B3RLL8_9RHOB</name>
<reference evidence="2 3" key="1">
    <citation type="submission" date="2020-02" db="EMBL/GenBank/DDBJ databases">
        <title>Rhodobacter algicola sp. nov., isolated from microalga culture.</title>
        <authorList>
            <person name="Park C.-Y."/>
        </authorList>
    </citation>
    <scope>NUCLEOTIDE SEQUENCE [LARGE SCALE GENOMIC DNA]</scope>
    <source>
        <strain evidence="2 3">ETT8</strain>
    </source>
</reference>
<dbReference type="SUPFAM" id="SSF50952">
    <property type="entry name" value="Soluble quinoprotein glucose dehydrogenase"/>
    <property type="match status" value="1"/>
</dbReference>
<dbReference type="AlphaFoldDB" id="A0A6B3RLL8"/>